<dbReference type="PANTHER" id="PTHR21152">
    <property type="entry name" value="AMINOTRANSFERASE CLASS V"/>
    <property type="match status" value="1"/>
</dbReference>
<evidence type="ECO:0000256" key="1">
    <source>
        <dbReference type="ARBA" id="ARBA00001933"/>
    </source>
</evidence>
<comment type="cofactor">
    <cofactor evidence="1 4">
        <name>pyridoxal 5'-phosphate</name>
        <dbReference type="ChEBI" id="CHEBI:597326"/>
    </cofactor>
</comment>
<dbReference type="InterPro" id="IPR015421">
    <property type="entry name" value="PyrdxlP-dep_Trfase_major"/>
</dbReference>
<feature type="signal peptide" evidence="5">
    <location>
        <begin position="1"/>
        <end position="21"/>
    </location>
</feature>
<organism evidence="7 8">
    <name type="scientific">Orchesella dallaii</name>
    <dbReference type="NCBI Taxonomy" id="48710"/>
    <lineage>
        <taxon>Eukaryota</taxon>
        <taxon>Metazoa</taxon>
        <taxon>Ecdysozoa</taxon>
        <taxon>Arthropoda</taxon>
        <taxon>Hexapoda</taxon>
        <taxon>Collembola</taxon>
        <taxon>Entomobryomorpha</taxon>
        <taxon>Entomobryoidea</taxon>
        <taxon>Orchesellidae</taxon>
        <taxon>Orchesellinae</taxon>
        <taxon>Orchesella</taxon>
    </lineage>
</organism>
<protein>
    <recommendedName>
        <fullName evidence="4">Alanine--glyoxylate aminotransferase</fullName>
        <ecNumber evidence="4">2.6.1.44</ecNumber>
    </recommendedName>
</protein>
<dbReference type="SUPFAM" id="SSF53383">
    <property type="entry name" value="PLP-dependent transferases"/>
    <property type="match status" value="1"/>
</dbReference>
<evidence type="ECO:0000313" key="8">
    <source>
        <dbReference type="Proteomes" id="UP001642540"/>
    </source>
</evidence>
<feature type="domain" description="Aminotransferase class V" evidence="6">
    <location>
        <begin position="88"/>
        <end position="405"/>
    </location>
</feature>
<evidence type="ECO:0000256" key="4">
    <source>
        <dbReference type="PIRNR" id="PIRNR000524"/>
    </source>
</evidence>
<dbReference type="EMBL" id="CAXLJM020000124">
    <property type="protein sequence ID" value="CAL8138958.1"/>
    <property type="molecule type" value="Genomic_DNA"/>
</dbReference>
<proteinExistence type="inferred from homology"/>
<evidence type="ECO:0000256" key="2">
    <source>
        <dbReference type="ARBA" id="ARBA00009236"/>
    </source>
</evidence>
<dbReference type="Pfam" id="PF00266">
    <property type="entry name" value="Aminotran_5"/>
    <property type="match status" value="1"/>
</dbReference>
<keyword evidence="5" id="KW-0732">Signal</keyword>
<dbReference type="EC" id="2.6.1.44" evidence="4"/>
<comment type="similarity">
    <text evidence="2 4">Belongs to the class-V pyridoxal-phosphate-dependent aminotransferase family.</text>
</comment>
<sequence>MGISFHFSLAMIIIVIKNVSCLDTDLITTLNGTCKKTCSKKTEIINYFEPQCLKAPLQTESRLLASGGATNPYNRSFDSLRFPTMGMLEDGAVKIMSEVQDGIRHLLQTENDYTLVYHGTGTTGMTGVLDNMIEPGDKILVGEMGYWATVAVNIAKRLGANVIQMETSHGSRFSLSEIEAALQKHRPTILYLINGESSTGVYQPLEGIGELCYKYDCISIIDVVATVGQQPIKMDENKIDVVYFNSQKGCGGIVGLAPVSFSPRAIRKVRRRQTLPKIYQTDITEQADAWYITMSAEQRNEAFLHSFSMSLLYSLREGLARIVEEGIENVWYRHADTHRYLQFRAEKLGLEPYVRNPEDRLIGTTVFWAPKGKDAVKIEHYMLEKFNIAISAGLFVDVGKVIRIGLFGNNANRVAATKVMDALEIALHATETNV</sequence>
<dbReference type="PANTHER" id="PTHR21152:SF40">
    <property type="entry name" value="ALANINE--GLYOXYLATE AMINOTRANSFERASE"/>
    <property type="match status" value="1"/>
</dbReference>
<dbReference type="Proteomes" id="UP001642540">
    <property type="component" value="Unassembled WGS sequence"/>
</dbReference>
<comment type="catalytic activity">
    <reaction evidence="4">
        <text>glyoxylate + L-alanine = glycine + pyruvate</text>
        <dbReference type="Rhea" id="RHEA:24248"/>
        <dbReference type="ChEBI" id="CHEBI:15361"/>
        <dbReference type="ChEBI" id="CHEBI:36655"/>
        <dbReference type="ChEBI" id="CHEBI:57305"/>
        <dbReference type="ChEBI" id="CHEBI:57972"/>
        <dbReference type="EC" id="2.6.1.44"/>
    </reaction>
</comment>
<gene>
    <name evidence="7" type="ORF">ODALV1_LOCUS27615</name>
</gene>
<evidence type="ECO:0000313" key="7">
    <source>
        <dbReference type="EMBL" id="CAL8138958.1"/>
    </source>
</evidence>
<dbReference type="InterPro" id="IPR015424">
    <property type="entry name" value="PyrdxlP-dep_Trfase"/>
</dbReference>
<keyword evidence="3 4" id="KW-0663">Pyridoxal phosphate</keyword>
<name>A0ABP1RYD7_9HEXA</name>
<dbReference type="Gene3D" id="3.40.640.10">
    <property type="entry name" value="Type I PLP-dependent aspartate aminotransferase-like (Major domain)"/>
    <property type="match status" value="1"/>
</dbReference>
<reference evidence="7 8" key="1">
    <citation type="submission" date="2024-08" db="EMBL/GenBank/DDBJ databases">
        <authorList>
            <person name="Cucini C."/>
            <person name="Frati F."/>
        </authorList>
    </citation>
    <scope>NUCLEOTIDE SEQUENCE [LARGE SCALE GENOMIC DNA]</scope>
</reference>
<dbReference type="PIRSF" id="PIRSF000524">
    <property type="entry name" value="SPT"/>
    <property type="match status" value="1"/>
</dbReference>
<evidence type="ECO:0000256" key="3">
    <source>
        <dbReference type="ARBA" id="ARBA00022898"/>
    </source>
</evidence>
<dbReference type="InterPro" id="IPR000192">
    <property type="entry name" value="Aminotrans_V_dom"/>
</dbReference>
<keyword evidence="8" id="KW-1185">Reference proteome</keyword>
<accession>A0ABP1RYD7</accession>
<evidence type="ECO:0000259" key="6">
    <source>
        <dbReference type="Pfam" id="PF00266"/>
    </source>
</evidence>
<comment type="caution">
    <text evidence="7">The sequence shown here is derived from an EMBL/GenBank/DDBJ whole genome shotgun (WGS) entry which is preliminary data.</text>
</comment>
<evidence type="ECO:0000256" key="5">
    <source>
        <dbReference type="SAM" id="SignalP"/>
    </source>
</evidence>
<dbReference type="InterPro" id="IPR024169">
    <property type="entry name" value="SP_NH2Trfase/AEP_transaminase"/>
</dbReference>
<feature type="chain" id="PRO_5046570321" description="Alanine--glyoxylate aminotransferase" evidence="5">
    <location>
        <begin position="22"/>
        <end position="434"/>
    </location>
</feature>
<dbReference type="InterPro" id="IPR015422">
    <property type="entry name" value="PyrdxlP-dep_Trfase_small"/>
</dbReference>
<dbReference type="Gene3D" id="3.90.1150.10">
    <property type="entry name" value="Aspartate Aminotransferase, domain 1"/>
    <property type="match status" value="1"/>
</dbReference>